<organism evidence="3 4">
    <name type="scientific">Lithohypha guttulata</name>
    <dbReference type="NCBI Taxonomy" id="1690604"/>
    <lineage>
        <taxon>Eukaryota</taxon>
        <taxon>Fungi</taxon>
        <taxon>Dikarya</taxon>
        <taxon>Ascomycota</taxon>
        <taxon>Pezizomycotina</taxon>
        <taxon>Eurotiomycetes</taxon>
        <taxon>Chaetothyriomycetidae</taxon>
        <taxon>Chaetothyriales</taxon>
        <taxon>Trichomeriaceae</taxon>
        <taxon>Lithohypha</taxon>
    </lineage>
</organism>
<feature type="compositionally biased region" description="Pro residues" evidence="1">
    <location>
        <begin position="57"/>
        <end position="67"/>
    </location>
</feature>
<name>A0ABR0KNS2_9EURO</name>
<dbReference type="InterPro" id="IPR029063">
    <property type="entry name" value="SAM-dependent_MTases_sf"/>
</dbReference>
<dbReference type="Gene3D" id="3.40.50.150">
    <property type="entry name" value="Vaccinia Virus protein VP39"/>
    <property type="match status" value="1"/>
</dbReference>
<dbReference type="InterPro" id="IPR050508">
    <property type="entry name" value="Methyltransf_Superfamily"/>
</dbReference>
<comment type="caution">
    <text evidence="3">The sequence shown here is derived from an EMBL/GenBank/DDBJ whole genome shotgun (WGS) entry which is preliminary data.</text>
</comment>
<evidence type="ECO:0000256" key="1">
    <source>
        <dbReference type="SAM" id="MobiDB-lite"/>
    </source>
</evidence>
<protein>
    <submittedName>
        <fullName evidence="3">Uncharacterized protein</fullName>
    </submittedName>
</protein>
<keyword evidence="2" id="KW-0812">Transmembrane</keyword>
<keyword evidence="4" id="KW-1185">Reference proteome</keyword>
<gene>
    <name evidence="3" type="ORF">LTR24_000441</name>
</gene>
<evidence type="ECO:0000313" key="3">
    <source>
        <dbReference type="EMBL" id="KAK5102208.1"/>
    </source>
</evidence>
<evidence type="ECO:0000256" key="2">
    <source>
        <dbReference type="SAM" id="Phobius"/>
    </source>
</evidence>
<dbReference type="Proteomes" id="UP001345013">
    <property type="component" value="Unassembled WGS sequence"/>
</dbReference>
<dbReference type="PANTHER" id="PTHR42912:SF83">
    <property type="entry name" value="METHYLTRANSFERASE TYPE 11 DOMAIN-CONTAINING PROTEIN"/>
    <property type="match status" value="1"/>
</dbReference>
<proteinExistence type="predicted"/>
<accession>A0ABR0KNS2</accession>
<evidence type="ECO:0000313" key="4">
    <source>
        <dbReference type="Proteomes" id="UP001345013"/>
    </source>
</evidence>
<feature type="transmembrane region" description="Helical" evidence="2">
    <location>
        <begin position="115"/>
        <end position="134"/>
    </location>
</feature>
<reference evidence="3 4" key="1">
    <citation type="submission" date="2023-08" db="EMBL/GenBank/DDBJ databases">
        <title>Black Yeasts Isolated from many extreme environments.</title>
        <authorList>
            <person name="Coleine C."/>
            <person name="Stajich J.E."/>
            <person name="Selbmann L."/>
        </authorList>
    </citation>
    <scope>NUCLEOTIDE SEQUENCE [LARGE SCALE GENOMIC DNA]</scope>
    <source>
        <strain evidence="3 4">CCFEE 5885</strain>
    </source>
</reference>
<dbReference type="EMBL" id="JAVRRG010000003">
    <property type="protein sequence ID" value="KAK5102208.1"/>
    <property type="molecule type" value="Genomic_DNA"/>
</dbReference>
<keyword evidence="2" id="KW-0472">Membrane</keyword>
<feature type="region of interest" description="Disordered" evidence="1">
    <location>
        <begin position="47"/>
        <end position="81"/>
    </location>
</feature>
<keyword evidence="2" id="KW-1133">Transmembrane helix</keyword>
<sequence length="442" mass="50273">MSQHSSRIPHLARAIAEKKEGRSCLVQFATQKHQAAIRATAAARSFTSSLKTLQQRPPAPPPSPPARPQASSTYVPRHVPQPSRHVLPHGIAYPSDDDPTLSYNPSKDPKRVKRYLVVCLVFGAALGTYILYTYQSYNVAVHRYNSRPEHLKLQQNADVSDRWKDSTRNFDWEVDSQEKVTWMASKRRKLIREAYGDVLEVSVGTGRNMEFYDTRPYSATEDSSYGRSKRYMITSLTFNDQSEVMVENAKHKWDLRQNQRRKGDRFVGDVSFVVGDAGQQGAIQRPIGGFDTVVQSMGVCSMADPVGFLRTLGRLARQPGEKIINSSPEKFRQQEDDGKGGRIFLLEHGRGYDWMSWLNSYLDSSAAMHADRYGCWYNKDVGDVVKESDLVVERVKRYYFGTVWEVVLRPAPAPLREEKNIVQVDKTEGKGEGKSWLSSWWK</sequence>
<dbReference type="SUPFAM" id="SSF53335">
    <property type="entry name" value="S-adenosyl-L-methionine-dependent methyltransferases"/>
    <property type="match status" value="1"/>
</dbReference>
<dbReference type="PANTHER" id="PTHR42912">
    <property type="entry name" value="METHYLTRANSFERASE"/>
    <property type="match status" value="1"/>
</dbReference>